<dbReference type="STRING" id="89524.SAMN05444370_11821"/>
<dbReference type="Gene3D" id="2.60.120.10">
    <property type="entry name" value="Jelly Rolls"/>
    <property type="match status" value="1"/>
</dbReference>
<accession>A0A1H4F5U6</accession>
<dbReference type="InterPro" id="IPR011051">
    <property type="entry name" value="RmlC_Cupin_sf"/>
</dbReference>
<feature type="compositionally biased region" description="Low complexity" evidence="1">
    <location>
        <begin position="1"/>
        <end position="16"/>
    </location>
</feature>
<feature type="region of interest" description="Disordered" evidence="1">
    <location>
        <begin position="1"/>
        <end position="43"/>
    </location>
</feature>
<gene>
    <name evidence="2" type="ORF">SAMN05444370_11821</name>
</gene>
<dbReference type="Pfam" id="PF16867">
    <property type="entry name" value="DMSP_lyase"/>
    <property type="match status" value="1"/>
</dbReference>
<dbReference type="InterPro" id="IPR014710">
    <property type="entry name" value="RmlC-like_jellyroll"/>
</dbReference>
<keyword evidence="2" id="KW-0456">Lyase</keyword>
<name>A0A1H4F5U6_9RHOB</name>
<dbReference type="GO" id="GO:0047869">
    <property type="term" value="F:dimethylpropiothetin dethiomethylase activity"/>
    <property type="evidence" value="ECO:0007669"/>
    <property type="project" value="InterPro"/>
</dbReference>
<protein>
    <submittedName>
        <fullName evidence="2">Dimethylsulfoniopropionate lyase DddL</fullName>
    </submittedName>
</protein>
<evidence type="ECO:0000313" key="2">
    <source>
        <dbReference type="EMBL" id="SEA91852.1"/>
    </source>
</evidence>
<proteinExistence type="predicted"/>
<evidence type="ECO:0000256" key="1">
    <source>
        <dbReference type="SAM" id="MobiDB-lite"/>
    </source>
</evidence>
<dbReference type="Proteomes" id="UP000198703">
    <property type="component" value="Unassembled WGS sequence"/>
</dbReference>
<keyword evidence="3" id="KW-1185">Reference proteome</keyword>
<dbReference type="SUPFAM" id="SSF51182">
    <property type="entry name" value="RmlC-like cupins"/>
    <property type="match status" value="1"/>
</dbReference>
<dbReference type="EMBL" id="FNQM01000018">
    <property type="protein sequence ID" value="SEA91852.1"/>
    <property type="molecule type" value="Genomic_DNA"/>
</dbReference>
<dbReference type="OrthoDB" id="9083851at2"/>
<dbReference type="AlphaFoldDB" id="A0A1H4F5U6"/>
<sequence>MTGAAGPAAETATGSACDGATGAPREPEPEPEPAPAPEPAPQRLSQWADWRWLLTDLDEVYRRSSAGGSAIIRSHQKRVRDALGRLMQSNPPFIPRQPESRPVTAHLPRALDLAANGPLASMGRTLSRVAPELAWEYGYDRMPGALASRYAFAELAGPRGPVASDEVILGLVLFSPGAVYPQHAHEGIEESYVSLAGAWSENDAAVYAPGSLILNRPGQHHRITVGDKAPCLLAYAWIGGADRLSAPGMRFGKPPRKA</sequence>
<reference evidence="2 3" key="1">
    <citation type="submission" date="2016-10" db="EMBL/GenBank/DDBJ databases">
        <authorList>
            <person name="de Groot N.N."/>
        </authorList>
    </citation>
    <scope>NUCLEOTIDE SEQUENCE [LARGE SCALE GENOMIC DNA]</scope>
    <source>
        <strain evidence="2 3">DSM 15345</strain>
    </source>
</reference>
<dbReference type="InterPro" id="IPR031723">
    <property type="entry name" value="DMSP_lyase"/>
</dbReference>
<evidence type="ECO:0000313" key="3">
    <source>
        <dbReference type="Proteomes" id="UP000198703"/>
    </source>
</evidence>
<organism evidence="2 3">
    <name type="scientific">Rubrimonas cliftonensis</name>
    <dbReference type="NCBI Taxonomy" id="89524"/>
    <lineage>
        <taxon>Bacteria</taxon>
        <taxon>Pseudomonadati</taxon>
        <taxon>Pseudomonadota</taxon>
        <taxon>Alphaproteobacteria</taxon>
        <taxon>Rhodobacterales</taxon>
        <taxon>Paracoccaceae</taxon>
        <taxon>Rubrimonas</taxon>
    </lineage>
</organism>